<dbReference type="Pfam" id="PF00264">
    <property type="entry name" value="Tyrosinase"/>
    <property type="match status" value="1"/>
</dbReference>
<proteinExistence type="predicted"/>
<keyword evidence="1" id="KW-0479">Metal-binding</keyword>
<dbReference type="InterPro" id="IPR002227">
    <property type="entry name" value="Tyrosinase_Cu-bd"/>
</dbReference>
<dbReference type="AlphaFoldDB" id="A0A6G1GDK8"/>
<dbReference type="InterPro" id="IPR050316">
    <property type="entry name" value="Tyrosinase/Hemocyanin"/>
</dbReference>
<reference evidence="5" key="3">
    <citation type="submission" date="2025-04" db="UniProtKB">
        <authorList>
            <consortium name="RefSeq"/>
        </authorList>
    </citation>
    <scope>IDENTIFICATION</scope>
    <source>
        <strain evidence="5">CBS 781.70</strain>
    </source>
</reference>
<evidence type="ECO:0000256" key="1">
    <source>
        <dbReference type="ARBA" id="ARBA00022723"/>
    </source>
</evidence>
<accession>A0A6G1GDK8</accession>
<protein>
    <submittedName>
        <fullName evidence="3 5">Di-copper centre-containing protein</fullName>
    </submittedName>
</protein>
<dbReference type="Proteomes" id="UP000504638">
    <property type="component" value="Unplaced"/>
</dbReference>
<dbReference type="GeneID" id="54419145"/>
<dbReference type="RefSeq" id="XP_033537754.1">
    <property type="nucleotide sequence ID" value="XM_033678575.1"/>
</dbReference>
<dbReference type="PROSITE" id="PS00498">
    <property type="entry name" value="TYROSINASE_2"/>
    <property type="match status" value="1"/>
</dbReference>
<dbReference type="EMBL" id="ML975150">
    <property type="protein sequence ID" value="KAF1816123.1"/>
    <property type="molecule type" value="Genomic_DNA"/>
</dbReference>
<keyword evidence="4" id="KW-1185">Reference proteome</keyword>
<dbReference type="PANTHER" id="PTHR11474:SF116">
    <property type="entry name" value="TYROSINASE"/>
    <property type="match status" value="1"/>
</dbReference>
<dbReference type="OrthoDB" id="6132182at2759"/>
<evidence type="ECO:0000259" key="2">
    <source>
        <dbReference type="PROSITE" id="PS00498"/>
    </source>
</evidence>
<organism evidence="3">
    <name type="scientific">Eremomyces bilateralis CBS 781.70</name>
    <dbReference type="NCBI Taxonomy" id="1392243"/>
    <lineage>
        <taxon>Eukaryota</taxon>
        <taxon>Fungi</taxon>
        <taxon>Dikarya</taxon>
        <taxon>Ascomycota</taxon>
        <taxon>Pezizomycotina</taxon>
        <taxon>Dothideomycetes</taxon>
        <taxon>Dothideomycetes incertae sedis</taxon>
        <taxon>Eremomycetales</taxon>
        <taxon>Eremomycetaceae</taxon>
        <taxon>Eremomyces</taxon>
    </lineage>
</organism>
<evidence type="ECO:0000313" key="4">
    <source>
        <dbReference type="Proteomes" id="UP000504638"/>
    </source>
</evidence>
<dbReference type="GO" id="GO:0046872">
    <property type="term" value="F:metal ion binding"/>
    <property type="evidence" value="ECO:0007669"/>
    <property type="project" value="UniProtKB-KW"/>
</dbReference>
<feature type="domain" description="Tyrosinase copper-binding" evidence="2">
    <location>
        <begin position="249"/>
        <end position="260"/>
    </location>
</feature>
<dbReference type="PANTHER" id="PTHR11474">
    <property type="entry name" value="TYROSINASE FAMILY MEMBER"/>
    <property type="match status" value="1"/>
</dbReference>
<evidence type="ECO:0000313" key="5">
    <source>
        <dbReference type="RefSeq" id="XP_033537754.1"/>
    </source>
</evidence>
<evidence type="ECO:0000313" key="3">
    <source>
        <dbReference type="EMBL" id="KAF1816123.1"/>
    </source>
</evidence>
<dbReference type="GO" id="GO:0016491">
    <property type="term" value="F:oxidoreductase activity"/>
    <property type="evidence" value="ECO:0007669"/>
    <property type="project" value="InterPro"/>
</dbReference>
<dbReference type="InterPro" id="IPR008922">
    <property type="entry name" value="Di-copper_centre_dom_sf"/>
</dbReference>
<reference evidence="3 5" key="1">
    <citation type="submission" date="2020-01" db="EMBL/GenBank/DDBJ databases">
        <authorList>
            <consortium name="DOE Joint Genome Institute"/>
            <person name="Haridas S."/>
            <person name="Albert R."/>
            <person name="Binder M."/>
            <person name="Bloem J."/>
            <person name="Labutti K."/>
            <person name="Salamov A."/>
            <person name="Andreopoulos B."/>
            <person name="Baker S.E."/>
            <person name="Barry K."/>
            <person name="Bills G."/>
            <person name="Bluhm B.H."/>
            <person name="Cannon C."/>
            <person name="Castanera R."/>
            <person name="Culley D.E."/>
            <person name="Daum C."/>
            <person name="Ezra D."/>
            <person name="Gonzalez J.B."/>
            <person name="Henrissat B."/>
            <person name="Kuo A."/>
            <person name="Liang C."/>
            <person name="Lipzen A."/>
            <person name="Lutzoni F."/>
            <person name="Magnuson J."/>
            <person name="Mondo S."/>
            <person name="Nolan M."/>
            <person name="Ohm R."/>
            <person name="Pangilinan J."/>
            <person name="Park H.-J."/>
            <person name="Ramirez L."/>
            <person name="Alfaro M."/>
            <person name="Sun H."/>
            <person name="Tritt A."/>
            <person name="Yoshinaga Y."/>
            <person name="Zwiers L.-H."/>
            <person name="Turgeon B.G."/>
            <person name="Goodwin S.B."/>
            <person name="Spatafora J.W."/>
            <person name="Crous P.W."/>
            <person name="Grigoriev I.V."/>
        </authorList>
    </citation>
    <scope>NUCLEOTIDE SEQUENCE</scope>
    <source>
        <strain evidence="3 5">CBS 781.70</strain>
    </source>
</reference>
<dbReference type="Gene3D" id="1.10.1280.10">
    <property type="entry name" value="Di-copper center containing domain from catechol oxidase"/>
    <property type="match status" value="1"/>
</dbReference>
<reference evidence="5" key="2">
    <citation type="submission" date="2020-04" db="EMBL/GenBank/DDBJ databases">
        <authorList>
            <consortium name="NCBI Genome Project"/>
        </authorList>
    </citation>
    <scope>NUCLEOTIDE SEQUENCE</scope>
    <source>
        <strain evidence="5">CBS 781.70</strain>
    </source>
</reference>
<sequence>MEWDTLTSTAKRHYLDSVLCLFNKPSKNGAPGARNRYDDFVAIHIANTPQIHFTGNFLSWHRYFIWSYEQALQNECGYTGSLPYFDWAKHASNIKAAPLFDGSSTSIGGDGDFKNLSAIYLPSVSTPFQVVPQEGGGGCVTSGPFRNITVNLGPVDPVFDDAMPNPQPDGLGYNPRCLRRSLLNSIASAGLSASRVASLILQSSTIATFQDRLQGNLIPGPDYFLGVHAAGHYLINGEPGGDIFSSTADPYFFLHHAQLDRLWWIWQNLNRKTRLDAIAGTITMFNMPPSRDAVLDDILDVGVDGPSMPIRSVMDTLAGPFCYIYFI</sequence>
<gene>
    <name evidence="3 5" type="ORF">P152DRAFT_454361</name>
</gene>
<name>A0A6G1GDK8_9PEZI</name>
<dbReference type="SUPFAM" id="SSF48056">
    <property type="entry name" value="Di-copper centre-containing domain"/>
    <property type="match status" value="1"/>
</dbReference>
<dbReference type="PRINTS" id="PR00092">
    <property type="entry name" value="TYROSINASE"/>
</dbReference>